<keyword evidence="4 5" id="KW-0539">Nucleus</keyword>
<proteinExistence type="predicted"/>
<dbReference type="AlphaFoldDB" id="A0A914P7R1"/>
<evidence type="ECO:0000256" key="3">
    <source>
        <dbReference type="ARBA" id="ARBA00023155"/>
    </source>
</evidence>
<evidence type="ECO:0000259" key="7">
    <source>
        <dbReference type="PROSITE" id="PS50071"/>
    </source>
</evidence>
<dbReference type="InterPro" id="IPR008422">
    <property type="entry name" value="KN_HD"/>
</dbReference>
<protein>
    <submittedName>
        <fullName evidence="9">Homeobox domain-containing protein</fullName>
    </submittedName>
</protein>
<evidence type="ECO:0000256" key="2">
    <source>
        <dbReference type="ARBA" id="ARBA00023125"/>
    </source>
</evidence>
<feature type="DNA-binding region" description="Homeobox" evidence="5">
    <location>
        <begin position="228"/>
        <end position="290"/>
    </location>
</feature>
<feature type="DNA-binding region" description="Homeobox" evidence="5">
    <location>
        <begin position="354"/>
        <end position="399"/>
    </location>
</feature>
<feature type="domain" description="Homeobox" evidence="7">
    <location>
        <begin position="226"/>
        <end position="289"/>
    </location>
</feature>
<keyword evidence="3 5" id="KW-0371">Homeobox</keyword>
<evidence type="ECO:0000256" key="5">
    <source>
        <dbReference type="PROSITE-ProRule" id="PRU00108"/>
    </source>
</evidence>
<dbReference type="GO" id="GO:0000987">
    <property type="term" value="F:cis-regulatory region sequence-specific DNA binding"/>
    <property type="evidence" value="ECO:0007669"/>
    <property type="project" value="UniProtKB-ARBA"/>
</dbReference>
<organism evidence="8 9">
    <name type="scientific">Panagrolaimus davidi</name>
    <dbReference type="NCBI Taxonomy" id="227884"/>
    <lineage>
        <taxon>Eukaryota</taxon>
        <taxon>Metazoa</taxon>
        <taxon>Ecdysozoa</taxon>
        <taxon>Nematoda</taxon>
        <taxon>Chromadorea</taxon>
        <taxon>Rhabditida</taxon>
        <taxon>Tylenchina</taxon>
        <taxon>Panagrolaimomorpha</taxon>
        <taxon>Panagrolaimoidea</taxon>
        <taxon>Panagrolaimidae</taxon>
        <taxon>Panagrolaimus</taxon>
    </lineage>
</organism>
<reference evidence="9" key="1">
    <citation type="submission" date="2022-11" db="UniProtKB">
        <authorList>
            <consortium name="WormBaseParasite"/>
        </authorList>
    </citation>
    <scope>IDENTIFICATION</scope>
</reference>
<dbReference type="WBParaSite" id="PDA_v2.g14041.t1">
    <property type="protein sequence ID" value="PDA_v2.g14041.t1"/>
    <property type="gene ID" value="PDA_v2.g14041"/>
</dbReference>
<evidence type="ECO:0000313" key="9">
    <source>
        <dbReference type="WBParaSite" id="PDA_v2.g14041.t1"/>
    </source>
</evidence>
<feature type="domain" description="Homeobox" evidence="7">
    <location>
        <begin position="352"/>
        <end position="398"/>
    </location>
</feature>
<dbReference type="InterPro" id="IPR009057">
    <property type="entry name" value="Homeodomain-like_sf"/>
</dbReference>
<accession>A0A914P7R1</accession>
<keyword evidence="8" id="KW-1185">Reference proteome</keyword>
<evidence type="ECO:0000313" key="8">
    <source>
        <dbReference type="Proteomes" id="UP000887578"/>
    </source>
</evidence>
<evidence type="ECO:0000256" key="1">
    <source>
        <dbReference type="ARBA" id="ARBA00004123"/>
    </source>
</evidence>
<dbReference type="GO" id="GO:0006355">
    <property type="term" value="P:regulation of DNA-templated transcription"/>
    <property type="evidence" value="ECO:0007669"/>
    <property type="project" value="InterPro"/>
</dbReference>
<keyword evidence="2 5" id="KW-0238">DNA-binding</keyword>
<dbReference type="SMART" id="SM00389">
    <property type="entry name" value="HOX"/>
    <property type="match status" value="2"/>
</dbReference>
<dbReference type="PROSITE" id="PS50071">
    <property type="entry name" value="HOMEOBOX_2"/>
    <property type="match status" value="2"/>
</dbReference>
<dbReference type="Proteomes" id="UP000887578">
    <property type="component" value="Unplaced"/>
</dbReference>
<feature type="region of interest" description="Disordered" evidence="6">
    <location>
        <begin position="301"/>
        <end position="321"/>
    </location>
</feature>
<comment type="subcellular location">
    <subcellularLocation>
        <location evidence="1 5">Nucleus</location>
    </subcellularLocation>
</comment>
<dbReference type="Gene3D" id="1.10.10.60">
    <property type="entry name" value="Homeodomain-like"/>
    <property type="match status" value="2"/>
</dbReference>
<sequence length="412" mass="47069">MKLITFDQSKNISYFGECKLQCNTVEKCLNIILLDKDSEETTITLSFNQTYICKNNFLCCMNEAGIGVLLLVFRTKESCEKIFDAILNVKSNEPSTSNNATVNEEEMFKETFYIPLIKAVHNGFEGHEDLKKIVLDFINSLEADERNLYFNILAETLLAPSCLPPPASSSPENESVSSSSENESSNLLETILDFLSATQNLQSQTTVSETLPCKSDLGSNFPPPLQAKEQYEVHVNSGSSKPLQEWMAQHINNPYPTKMDVQQLSSQTGFSNKQIRTWLRRNRYKYEQICGANSLPWIKKESRKNGSADSSSPSENEYASPSEMCNNNNFLDLLFPTQQYKIHVNYKNSNPLREWMNQNITNPYPTFEDVQQLSLQTEYTHKQIRTWFANARRKHEKECGTNPLPYIKKPAH</sequence>
<evidence type="ECO:0000256" key="4">
    <source>
        <dbReference type="ARBA" id="ARBA00023242"/>
    </source>
</evidence>
<dbReference type="SUPFAM" id="SSF46689">
    <property type="entry name" value="Homeodomain-like"/>
    <property type="match status" value="2"/>
</dbReference>
<dbReference type="InterPro" id="IPR050224">
    <property type="entry name" value="TALE_homeobox"/>
</dbReference>
<dbReference type="GO" id="GO:0005634">
    <property type="term" value="C:nucleus"/>
    <property type="evidence" value="ECO:0007669"/>
    <property type="project" value="UniProtKB-SubCell"/>
</dbReference>
<evidence type="ECO:0000256" key="6">
    <source>
        <dbReference type="SAM" id="MobiDB-lite"/>
    </source>
</evidence>
<feature type="compositionally biased region" description="Polar residues" evidence="6">
    <location>
        <begin position="307"/>
        <end position="321"/>
    </location>
</feature>
<dbReference type="CDD" id="cd00086">
    <property type="entry name" value="homeodomain"/>
    <property type="match status" value="2"/>
</dbReference>
<name>A0A914P7R1_9BILA</name>
<dbReference type="InterPro" id="IPR001356">
    <property type="entry name" value="HD"/>
</dbReference>
<dbReference type="Pfam" id="PF05920">
    <property type="entry name" value="Homeobox_KN"/>
    <property type="match status" value="2"/>
</dbReference>
<dbReference type="PANTHER" id="PTHR11850">
    <property type="entry name" value="HOMEOBOX PROTEIN TRANSCRIPTION FACTORS"/>
    <property type="match status" value="1"/>
</dbReference>